<organism evidence="9 10">
    <name type="scientific">Halobiforma nitratireducens JCM 10879</name>
    <dbReference type="NCBI Taxonomy" id="1227454"/>
    <lineage>
        <taxon>Archaea</taxon>
        <taxon>Methanobacteriati</taxon>
        <taxon>Methanobacteriota</taxon>
        <taxon>Stenosarchaea group</taxon>
        <taxon>Halobacteria</taxon>
        <taxon>Halobacteriales</taxon>
        <taxon>Natrialbaceae</taxon>
        <taxon>Halobiforma</taxon>
    </lineage>
</organism>
<dbReference type="SMART" id="SM00845">
    <property type="entry name" value="GatB_Yqey"/>
    <property type="match status" value="1"/>
</dbReference>
<keyword evidence="4 6" id="KW-0648">Protein biosynthesis</keyword>
<dbReference type="EC" id="6.3.5.-" evidence="6"/>
<dbReference type="InterPro" id="IPR042114">
    <property type="entry name" value="GatB_C_1"/>
</dbReference>
<dbReference type="InterPro" id="IPR014746">
    <property type="entry name" value="Gln_synth/guanido_kin_cat_dom"/>
</dbReference>
<dbReference type="SUPFAM" id="SSF55931">
    <property type="entry name" value="Glutamine synthetase/guanido kinase"/>
    <property type="match status" value="1"/>
</dbReference>
<feature type="region of interest" description="Disordered" evidence="7">
    <location>
        <begin position="1"/>
        <end position="33"/>
    </location>
</feature>
<protein>
    <recommendedName>
        <fullName evidence="6">Glutamyl-tRNA(Gln) amidotransferase subunit E</fullName>
        <shortName evidence="6">Glu-ADT subunit E</shortName>
        <ecNumber evidence="6">6.3.5.-</ecNumber>
    </recommendedName>
</protein>
<dbReference type="GO" id="GO:0070681">
    <property type="term" value="P:glutaminyl-tRNAGln biosynthesis via transamidation"/>
    <property type="evidence" value="ECO:0007669"/>
    <property type="project" value="TreeGrafter"/>
</dbReference>
<dbReference type="Gene3D" id="1.10.150.380">
    <property type="entry name" value="GatB domain, N-terminal subdomain"/>
    <property type="match status" value="1"/>
</dbReference>
<comment type="similarity">
    <text evidence="6">Belongs to the GatB/GatE family. GatE subfamily.</text>
</comment>
<accession>M0LSY2</accession>
<dbReference type="GO" id="GO:0005524">
    <property type="term" value="F:ATP binding"/>
    <property type="evidence" value="ECO:0007669"/>
    <property type="project" value="UniProtKB-KW"/>
</dbReference>
<dbReference type="GO" id="GO:0004812">
    <property type="term" value="F:aminoacyl-tRNA ligase activity"/>
    <property type="evidence" value="ECO:0007669"/>
    <property type="project" value="InterPro"/>
</dbReference>
<dbReference type="HAMAP" id="MF_00588">
    <property type="entry name" value="GatE"/>
    <property type="match status" value="1"/>
</dbReference>
<dbReference type="Gene3D" id="3.30.1360.30">
    <property type="entry name" value="GAD-like domain"/>
    <property type="match status" value="1"/>
</dbReference>
<dbReference type="InterPro" id="IPR006075">
    <property type="entry name" value="Asn/Gln-tRNA_Trfase_suB/E_cat"/>
</dbReference>
<dbReference type="PATRIC" id="fig|1227454.3.peg.2345"/>
<dbReference type="GO" id="GO:0050567">
    <property type="term" value="F:glutaminyl-tRNA synthase (glutamine-hydrolyzing) activity"/>
    <property type="evidence" value="ECO:0007669"/>
    <property type="project" value="UniProtKB-UniRule"/>
</dbReference>
<reference evidence="9 10" key="1">
    <citation type="journal article" date="2014" name="PLoS Genet.">
        <title>Phylogenetically driven sequencing of extremely halophilic archaea reveals strategies for static and dynamic osmo-response.</title>
        <authorList>
            <person name="Becker E.A."/>
            <person name="Seitzer P.M."/>
            <person name="Tritt A."/>
            <person name="Larsen D."/>
            <person name="Krusor M."/>
            <person name="Yao A.I."/>
            <person name="Wu D."/>
            <person name="Madern D."/>
            <person name="Eisen J.A."/>
            <person name="Darling A.E."/>
            <person name="Facciotti M.T."/>
        </authorList>
    </citation>
    <scope>NUCLEOTIDE SEQUENCE [LARGE SCALE GENOMIC DNA]</scope>
    <source>
        <strain evidence="9 10">JCM 10879</strain>
    </source>
</reference>
<keyword evidence="10" id="KW-1185">Reference proteome</keyword>
<keyword evidence="3 6" id="KW-0067">ATP-binding</keyword>
<feature type="compositionally biased region" description="Basic and acidic residues" evidence="7">
    <location>
        <begin position="1"/>
        <end position="19"/>
    </location>
</feature>
<proteinExistence type="inferred from homology"/>
<dbReference type="Pfam" id="PF02934">
    <property type="entry name" value="GatB_N"/>
    <property type="match status" value="1"/>
</dbReference>
<feature type="domain" description="Asn/Gln amidotransferase" evidence="8">
    <location>
        <begin position="541"/>
        <end position="682"/>
    </location>
</feature>
<dbReference type="NCBIfam" id="NF003107">
    <property type="entry name" value="PRK04028.1"/>
    <property type="match status" value="1"/>
</dbReference>
<dbReference type="AlphaFoldDB" id="M0LSY2"/>
<dbReference type="PROSITE" id="PS01234">
    <property type="entry name" value="GATB"/>
    <property type="match status" value="1"/>
</dbReference>
<dbReference type="eggNOG" id="arCOG01719">
    <property type="taxonomic scope" value="Archaea"/>
</dbReference>
<dbReference type="InterPro" id="IPR004414">
    <property type="entry name" value="GatE"/>
</dbReference>
<dbReference type="Gene3D" id="1.10.10.410">
    <property type="match status" value="1"/>
</dbReference>
<dbReference type="InterPro" id="IPR029351">
    <property type="entry name" value="GAD_dom"/>
</dbReference>
<gene>
    <name evidence="6" type="primary">gatE</name>
    <name evidence="9" type="ORF">C446_11537</name>
</gene>
<comment type="caution">
    <text evidence="9">The sequence shown here is derived from an EMBL/GenBank/DDBJ whole genome shotgun (WGS) entry which is preliminary data.</text>
</comment>
<evidence type="ECO:0000256" key="5">
    <source>
        <dbReference type="ARBA" id="ARBA00047913"/>
    </source>
</evidence>
<dbReference type="GO" id="GO:0016740">
    <property type="term" value="F:transferase activity"/>
    <property type="evidence" value="ECO:0007669"/>
    <property type="project" value="UniProtKB-KW"/>
</dbReference>
<comment type="catalytic activity">
    <reaction evidence="5 6">
        <text>L-glutamyl-tRNA(Gln) + L-glutamine + ATP + H2O = L-glutaminyl-tRNA(Gln) + L-glutamate + ADP + phosphate + H(+)</text>
        <dbReference type="Rhea" id="RHEA:17521"/>
        <dbReference type="Rhea" id="RHEA-COMP:9681"/>
        <dbReference type="Rhea" id="RHEA-COMP:9684"/>
        <dbReference type="ChEBI" id="CHEBI:15377"/>
        <dbReference type="ChEBI" id="CHEBI:15378"/>
        <dbReference type="ChEBI" id="CHEBI:29985"/>
        <dbReference type="ChEBI" id="CHEBI:30616"/>
        <dbReference type="ChEBI" id="CHEBI:43474"/>
        <dbReference type="ChEBI" id="CHEBI:58359"/>
        <dbReference type="ChEBI" id="CHEBI:78520"/>
        <dbReference type="ChEBI" id="CHEBI:78521"/>
        <dbReference type="ChEBI" id="CHEBI:456216"/>
    </reaction>
</comment>
<dbReference type="FunFam" id="3.30.1360.30:FF:000003">
    <property type="entry name" value="Glutamyl-tRNA(Gln) amidotransferase subunit E"/>
    <property type="match status" value="1"/>
</dbReference>
<dbReference type="InterPro" id="IPR003789">
    <property type="entry name" value="Asn/Gln_tRNA_amidoTrase-B-like"/>
</dbReference>
<dbReference type="FunFam" id="1.10.10.410:FF:000003">
    <property type="entry name" value="Glutamyl-tRNA(Gln) amidotransferase subunit E"/>
    <property type="match status" value="1"/>
</dbReference>
<dbReference type="SUPFAM" id="SSF55261">
    <property type="entry name" value="GAD domain-like"/>
    <property type="match status" value="1"/>
</dbReference>
<evidence type="ECO:0000313" key="10">
    <source>
        <dbReference type="Proteomes" id="UP000011607"/>
    </source>
</evidence>
<dbReference type="PANTHER" id="PTHR11659">
    <property type="entry name" value="GLUTAMYL-TRNA GLN AMIDOTRANSFERASE SUBUNIT B MITOCHONDRIAL AND PROKARYOTIC PET112-RELATED"/>
    <property type="match status" value="1"/>
</dbReference>
<dbReference type="InterPro" id="IPR004115">
    <property type="entry name" value="GAD-like_sf"/>
</dbReference>
<dbReference type="PANTHER" id="PTHR11659:SF2">
    <property type="entry name" value="GLUTAMYL-TRNA(GLN) AMIDOTRANSFERASE SUBUNIT E"/>
    <property type="match status" value="1"/>
</dbReference>
<dbReference type="SUPFAM" id="SSF89095">
    <property type="entry name" value="GatB/YqeY motif"/>
    <property type="match status" value="1"/>
</dbReference>
<dbReference type="InterPro" id="IPR023168">
    <property type="entry name" value="GatB_Yqey_C_2"/>
</dbReference>
<evidence type="ECO:0000259" key="8">
    <source>
        <dbReference type="SMART" id="SM00845"/>
    </source>
</evidence>
<dbReference type="InterPro" id="IPR017959">
    <property type="entry name" value="Asn/Gln-tRNA_amidoTrfase_suB/E"/>
</dbReference>
<dbReference type="NCBIfam" id="TIGR00134">
    <property type="entry name" value="gatE_arch"/>
    <property type="match status" value="1"/>
</dbReference>
<keyword evidence="9" id="KW-0808">Transferase</keyword>
<comment type="function">
    <text evidence="6">Allows the formation of correctly charged Gln-tRNA(Gln) through the transamidation of misacylated Glu-tRNA(Gln) in organisms which lack glutaminyl-tRNA synthetase. The reaction takes place in the presence of glutamine and ATP through an activated gamma-phospho-Glu-tRNA(Gln). The GatDE system is specific for glutamate and does not act on aspartate.</text>
</comment>
<name>M0LSY2_9EURY</name>
<dbReference type="Proteomes" id="UP000011607">
    <property type="component" value="Unassembled WGS sequence"/>
</dbReference>
<dbReference type="GO" id="GO:0005737">
    <property type="term" value="C:cytoplasm"/>
    <property type="evidence" value="ECO:0007669"/>
    <property type="project" value="InterPro"/>
</dbReference>
<dbReference type="STRING" id="1227454.C446_11537"/>
<evidence type="ECO:0000256" key="2">
    <source>
        <dbReference type="ARBA" id="ARBA00022741"/>
    </source>
</evidence>
<keyword evidence="1 6" id="KW-0436">Ligase</keyword>
<dbReference type="EMBL" id="AOMA01000114">
    <property type="protein sequence ID" value="EMA36672.1"/>
    <property type="molecule type" value="Genomic_DNA"/>
</dbReference>
<dbReference type="InterPro" id="IPR018027">
    <property type="entry name" value="Asn/Gln_amidotransferase"/>
</dbReference>
<evidence type="ECO:0000256" key="4">
    <source>
        <dbReference type="ARBA" id="ARBA00022917"/>
    </source>
</evidence>
<comment type="subunit">
    <text evidence="6">Heterodimer of GatD and GatE.</text>
</comment>
<evidence type="ECO:0000256" key="3">
    <source>
        <dbReference type="ARBA" id="ARBA00022840"/>
    </source>
</evidence>
<sequence>MREYDYRPRAEGAGSERHLRTTSCQPGAVGPRATNRQLRVSNCEPPTTNWTVFYPSATEWTPMTASEYDYDELGLVAGLEIHQQLDTATKLFCQCPTELREPEEAERTFTRYLHPTRSELGEIDEAALEESKVDREFEYLAYDTTCLVEEDDEPPHELDAEAVETVLEIAQLLDMEPVDQAHVMRKLVVDGSNTSGFQRSTLIATDGEIETSEGAVGVEDLMLEEESAQRVEETAEGVRYSLDRLGIPLVEIGTKPDISTPEQALEAAERIGMLLRSTGKVKRGLGTIRQDVNVSIEEGARVEIKGVQSLDDIDDIVRTEVARQVELVEIADELREREASVGDSQDVTDVFEGTESGVIEGALSSGGSVMAVPLYGFDGLVGHEIAPDRRLGTEFSDHAKRHGAGGIFHTDELPAYGVTEEEVDALREAVGADPEDAVAIVADDTETAETAIEAVVERAETALEGVPEETRGANDDGTTRYLRPLPGAARMYPETDVPPIEPDPSDVPEPELLTEKVERYQAEYDLGEGLAEQVAYGKHMPLFEDIVADGVDPTLAASTLESTLTELRRDDVSVETLGDEHLRGVLELVEDGELPNEGVPDLLTALAEEPDRTPAEAAEEAGLGGADEDEVREAVVEVVERNEQQVEEEGMQAFSGLMGECMGALRGKADGDLVSELLREEIQKRA</sequence>
<evidence type="ECO:0000313" key="9">
    <source>
        <dbReference type="EMBL" id="EMA36672.1"/>
    </source>
</evidence>
<evidence type="ECO:0000256" key="7">
    <source>
        <dbReference type="SAM" id="MobiDB-lite"/>
    </source>
</evidence>
<dbReference type="Pfam" id="PF02938">
    <property type="entry name" value="GAD"/>
    <property type="match status" value="1"/>
</dbReference>
<dbReference type="InterPro" id="IPR017958">
    <property type="entry name" value="Gln-tRNA_amidoTrfase_suB_CS"/>
</dbReference>
<evidence type="ECO:0000256" key="1">
    <source>
        <dbReference type="ARBA" id="ARBA00022598"/>
    </source>
</evidence>
<dbReference type="Pfam" id="PF02637">
    <property type="entry name" value="GatB_Yqey"/>
    <property type="match status" value="1"/>
</dbReference>
<keyword evidence="2 6" id="KW-0547">Nucleotide-binding</keyword>
<dbReference type="GO" id="GO:0006412">
    <property type="term" value="P:translation"/>
    <property type="evidence" value="ECO:0007669"/>
    <property type="project" value="UniProtKB-UniRule"/>
</dbReference>
<evidence type="ECO:0000256" key="6">
    <source>
        <dbReference type="HAMAP-Rule" id="MF_00588"/>
    </source>
</evidence>